<dbReference type="Gene3D" id="2.130.10.80">
    <property type="entry name" value="Galactose oxidase/kelch, beta-propeller"/>
    <property type="match status" value="1"/>
</dbReference>
<dbReference type="PANTHER" id="PTHR32208">
    <property type="entry name" value="SECRETED PROTEIN-RELATED"/>
    <property type="match status" value="1"/>
</dbReference>
<feature type="domain" description="Glyoxal oxidase N-terminal" evidence="2">
    <location>
        <begin position="1"/>
        <end position="100"/>
    </location>
</feature>
<dbReference type="AlphaFoldDB" id="A0A2P5XYC6"/>
<evidence type="ECO:0000313" key="4">
    <source>
        <dbReference type="EMBL" id="PPS08349.1"/>
    </source>
</evidence>
<dbReference type="SUPFAM" id="SSF81296">
    <property type="entry name" value="E set domains"/>
    <property type="match status" value="1"/>
</dbReference>
<dbReference type="InterPro" id="IPR037293">
    <property type="entry name" value="Gal_Oxidase_central_sf"/>
</dbReference>
<dbReference type="InterPro" id="IPR014756">
    <property type="entry name" value="Ig_E-set"/>
</dbReference>
<proteinExistence type="predicted"/>
<evidence type="ECO:0000313" key="5">
    <source>
        <dbReference type="EMBL" id="PPS08350.1"/>
    </source>
</evidence>
<dbReference type="Pfam" id="PF09118">
    <property type="entry name" value="GO-like_E_set"/>
    <property type="match status" value="1"/>
</dbReference>
<reference evidence="5 6" key="1">
    <citation type="submission" date="2015-01" db="EMBL/GenBank/DDBJ databases">
        <title>Genome of allotetraploid Gossypium barbadense reveals genomic plasticity and fiber elongation in cotton evolution.</title>
        <authorList>
            <person name="Chen X."/>
            <person name="Liu X."/>
            <person name="Zhao B."/>
            <person name="Zheng H."/>
            <person name="Hu Y."/>
            <person name="Lu G."/>
            <person name="Yang C."/>
            <person name="Chen J."/>
            <person name="Shan C."/>
            <person name="Zhang L."/>
            <person name="Zhou Y."/>
            <person name="Wang L."/>
            <person name="Guo W."/>
            <person name="Bai Y."/>
            <person name="Ruan J."/>
            <person name="Shangguan X."/>
            <person name="Mao Y."/>
            <person name="Jiang J."/>
            <person name="Zhu Y."/>
            <person name="Lei J."/>
            <person name="Kang H."/>
            <person name="Chen S."/>
            <person name="He X."/>
            <person name="Wang R."/>
            <person name="Wang Y."/>
            <person name="Chen J."/>
            <person name="Wang L."/>
            <person name="Yu S."/>
            <person name="Wang B."/>
            <person name="Wei J."/>
            <person name="Song S."/>
            <person name="Lu X."/>
            <person name="Gao Z."/>
            <person name="Gu W."/>
            <person name="Deng X."/>
            <person name="Ma D."/>
            <person name="Wang S."/>
            <person name="Liang W."/>
            <person name="Fang L."/>
            <person name="Cai C."/>
            <person name="Zhu X."/>
            <person name="Zhou B."/>
            <person name="Zhang Y."/>
            <person name="Chen Z."/>
            <person name="Xu S."/>
            <person name="Zhu R."/>
            <person name="Wang S."/>
            <person name="Zhang T."/>
            <person name="Zhao G."/>
        </authorList>
    </citation>
    <scope>NUCLEOTIDE SEQUENCE [LARGE SCALE GENOMIC DNA]</scope>
    <source>
        <strain evidence="6">cv. Xinhai21</strain>
        <tissue evidence="5">Leaf</tissue>
    </source>
</reference>
<accession>A0A2P5XYC6</accession>
<keyword evidence="1" id="KW-0732">Signal</keyword>
<dbReference type="EMBL" id="KZ664021">
    <property type="protein sequence ID" value="PPS08350.1"/>
    <property type="molecule type" value="Genomic_DNA"/>
</dbReference>
<dbReference type="InterPro" id="IPR011043">
    <property type="entry name" value="Gal_Oxase/kelch_b-propeller"/>
</dbReference>
<gene>
    <name evidence="4" type="ORF">GOBAR_AA12309</name>
    <name evidence="5" type="ORF">GOBAR_AA12310</name>
</gene>
<dbReference type="CDD" id="cd02851">
    <property type="entry name" value="E_set_GO_C"/>
    <property type="match status" value="1"/>
</dbReference>
<dbReference type="InterPro" id="IPR015202">
    <property type="entry name" value="GO-like_E_set"/>
</dbReference>
<dbReference type="EMBL" id="KZ664021">
    <property type="protein sequence ID" value="PPS08349.1"/>
    <property type="molecule type" value="Genomic_DNA"/>
</dbReference>
<dbReference type="InterPro" id="IPR009880">
    <property type="entry name" value="Glyoxal_oxidase_N"/>
</dbReference>
<dbReference type="SUPFAM" id="SSF50965">
    <property type="entry name" value="Galactose oxidase, central domain"/>
    <property type="match status" value="1"/>
</dbReference>
<protein>
    <submittedName>
        <fullName evidence="5">Uncharacterized protein</fullName>
    </submittedName>
</protein>
<sequence length="215" mass="23774">MILLPNGKVLLINGAGSGLAGWELGRNPVLSPVLYRPDRKIGSRFKTQIPTTIPRMYHSSATLLRDGRVLVGGSNPHAFYNFTSVLFPTELSLEAFSPTYLDSKFNDLRPKIITPKSMSGIRYNKRTNIQVVITGKVAENLVSATMLAPAFNTHSFFMNQRLLVLGNDKVTTCGNSAYNIEVTTPSTHNLAPPGFYLLFVVHQNIPSQGIWVKLR</sequence>
<feature type="domain" description="Galactose oxidase-like Early set" evidence="3">
    <location>
        <begin position="109"/>
        <end position="213"/>
    </location>
</feature>
<dbReference type="Proteomes" id="UP000239757">
    <property type="component" value="Unassembled WGS sequence"/>
</dbReference>
<dbReference type="Pfam" id="PF07250">
    <property type="entry name" value="Glyoxal_oxid_N"/>
    <property type="match status" value="1"/>
</dbReference>
<name>A0A2P5XYC6_GOSBA</name>
<dbReference type="InterPro" id="IPR013783">
    <property type="entry name" value="Ig-like_fold"/>
</dbReference>
<evidence type="ECO:0000259" key="2">
    <source>
        <dbReference type="Pfam" id="PF07250"/>
    </source>
</evidence>
<evidence type="ECO:0000256" key="1">
    <source>
        <dbReference type="ARBA" id="ARBA00022729"/>
    </source>
</evidence>
<dbReference type="PANTHER" id="PTHR32208:SF62">
    <property type="entry name" value="OXIDASE, PUTATIVE, EXPRESSED-RELATED"/>
    <property type="match status" value="1"/>
</dbReference>
<evidence type="ECO:0000313" key="6">
    <source>
        <dbReference type="Proteomes" id="UP000239757"/>
    </source>
</evidence>
<evidence type="ECO:0000259" key="3">
    <source>
        <dbReference type="Pfam" id="PF09118"/>
    </source>
</evidence>
<organism evidence="5 6">
    <name type="scientific">Gossypium barbadense</name>
    <name type="common">Sea Island cotton</name>
    <name type="synonym">Hibiscus barbadensis</name>
    <dbReference type="NCBI Taxonomy" id="3634"/>
    <lineage>
        <taxon>Eukaryota</taxon>
        <taxon>Viridiplantae</taxon>
        <taxon>Streptophyta</taxon>
        <taxon>Embryophyta</taxon>
        <taxon>Tracheophyta</taxon>
        <taxon>Spermatophyta</taxon>
        <taxon>Magnoliopsida</taxon>
        <taxon>eudicotyledons</taxon>
        <taxon>Gunneridae</taxon>
        <taxon>Pentapetalae</taxon>
        <taxon>rosids</taxon>
        <taxon>malvids</taxon>
        <taxon>Malvales</taxon>
        <taxon>Malvaceae</taxon>
        <taxon>Malvoideae</taxon>
        <taxon>Gossypium</taxon>
    </lineage>
</organism>
<dbReference type="OrthoDB" id="2019572at2759"/>
<dbReference type="Gene3D" id="2.60.40.10">
    <property type="entry name" value="Immunoglobulins"/>
    <property type="match status" value="1"/>
</dbReference>